<comment type="similarity">
    <text evidence="1">Belongs to the iron-sulfur cluster assembly SufBD family.</text>
</comment>
<dbReference type="PANTHER" id="PTHR43575">
    <property type="entry name" value="PROTEIN ABCI7, CHLOROPLASTIC"/>
    <property type="match status" value="1"/>
</dbReference>
<accession>A0A7C1VQP8</accession>
<evidence type="ECO:0000259" key="3">
    <source>
        <dbReference type="Pfam" id="PF19295"/>
    </source>
</evidence>
<reference evidence="4" key="1">
    <citation type="journal article" date="2020" name="mSystems">
        <title>Genome- and Community-Level Interaction Insights into Carbon Utilization and Element Cycling Functions of Hydrothermarchaeota in Hydrothermal Sediment.</title>
        <authorList>
            <person name="Zhou Z."/>
            <person name="Liu Y."/>
            <person name="Xu W."/>
            <person name="Pan J."/>
            <person name="Luo Z.H."/>
            <person name="Li M."/>
        </authorList>
    </citation>
    <scope>NUCLEOTIDE SEQUENCE [LARGE SCALE GENOMIC DNA]</scope>
    <source>
        <strain evidence="4">HyVt-380</strain>
    </source>
</reference>
<dbReference type="Pfam" id="PF19295">
    <property type="entry name" value="SufBD_N"/>
    <property type="match status" value="1"/>
</dbReference>
<evidence type="ECO:0000259" key="2">
    <source>
        <dbReference type="Pfam" id="PF01458"/>
    </source>
</evidence>
<evidence type="ECO:0000313" key="4">
    <source>
        <dbReference type="EMBL" id="HEC75306.1"/>
    </source>
</evidence>
<dbReference type="InterPro" id="IPR055346">
    <property type="entry name" value="Fe-S_cluster_assembly_SufBD"/>
</dbReference>
<feature type="domain" description="SUF system FeS cluster assembly SufBD core" evidence="2">
    <location>
        <begin position="176"/>
        <end position="405"/>
    </location>
</feature>
<dbReference type="PANTHER" id="PTHR43575:SF1">
    <property type="entry name" value="PROTEIN ABCI7, CHLOROPLASTIC"/>
    <property type="match status" value="1"/>
</dbReference>
<dbReference type="EMBL" id="DRHY01000304">
    <property type="protein sequence ID" value="HEC75306.1"/>
    <property type="molecule type" value="Genomic_DNA"/>
</dbReference>
<dbReference type="InterPro" id="IPR037284">
    <property type="entry name" value="SUF_FeS_clus_asmbl_SufBD_sf"/>
</dbReference>
<evidence type="ECO:0000256" key="1">
    <source>
        <dbReference type="ARBA" id="ARBA00043967"/>
    </source>
</evidence>
<dbReference type="Proteomes" id="UP000886384">
    <property type="component" value="Unassembled WGS sequence"/>
</dbReference>
<dbReference type="InterPro" id="IPR045595">
    <property type="entry name" value="SufBD_N"/>
</dbReference>
<dbReference type="AlphaFoldDB" id="A0A7C1VQP8"/>
<gene>
    <name evidence="4" type="primary">sufD</name>
    <name evidence="4" type="ORF">ENI26_13195</name>
</gene>
<dbReference type="NCBIfam" id="TIGR01981">
    <property type="entry name" value="sufD"/>
    <property type="match status" value="1"/>
</dbReference>
<name>A0A7C1VQP8_9GAMM</name>
<organism evidence="4">
    <name type="scientific">Methylophaga aminisulfidivorans</name>
    <dbReference type="NCBI Taxonomy" id="230105"/>
    <lineage>
        <taxon>Bacteria</taxon>
        <taxon>Pseudomonadati</taxon>
        <taxon>Pseudomonadota</taxon>
        <taxon>Gammaproteobacteria</taxon>
        <taxon>Thiotrichales</taxon>
        <taxon>Piscirickettsiaceae</taxon>
        <taxon>Methylophaga</taxon>
    </lineage>
</organism>
<proteinExistence type="inferred from homology"/>
<comment type="caution">
    <text evidence="4">The sequence shown here is derived from an EMBL/GenBank/DDBJ whole genome shotgun (WGS) entry which is preliminary data.</text>
</comment>
<dbReference type="GO" id="GO:0016226">
    <property type="term" value="P:iron-sulfur cluster assembly"/>
    <property type="evidence" value="ECO:0007669"/>
    <property type="project" value="InterPro"/>
</dbReference>
<dbReference type="InterPro" id="IPR000825">
    <property type="entry name" value="SUF_FeS_clus_asmbl_SufBD_core"/>
</dbReference>
<feature type="domain" description="SUF system FeS cluster assembly SufBD N-terminal" evidence="3">
    <location>
        <begin position="17"/>
        <end position="167"/>
    </location>
</feature>
<dbReference type="SUPFAM" id="SSF101960">
    <property type="entry name" value="Stabilizer of iron transporter SufD"/>
    <property type="match status" value="1"/>
</dbReference>
<sequence length="434" mass="48175">MKQLTDISTPFADVYSKQELPGQNLPWLQQLRTQAHGQFERQGLPSKKVEEWKYTSLWALTQQSFTHQTSQSSLSEADCSEIALMPSAYRVVIVDGVFEPSLSTISELEKGIKISPLSQSFDDAKQVIGEQISLDKPGFNAINTMMMNEGVFVHVESNQSIEKPIEVLVINTGKQDALATHLRHVIQLDEGSKVTLIEHYIGLSDSEAGLTDVVTEVSLAKKATLNHFKIQRESLAHFHIATLAAKQSAESTWNTNNISLGGRLARNDIHSQLLGEAAHVRMDGLYLVAGKQHVDNHTHIDHAVPNTTSEEVYKGVLDDESHAVFNGKVHVHKDAQKTDANQSNRNLLLSRHCEIDTKPEMEIYADDVKCGHGSTVGQLDEQHLFFLRARGLSETSARSLLTYAFAVEVLQRIADESVRESLSTVIEKRLPKGA</sequence>
<protein>
    <submittedName>
        <fullName evidence="4">Fe-S cluster assembly protein SufD</fullName>
    </submittedName>
</protein>
<dbReference type="Pfam" id="PF01458">
    <property type="entry name" value="SUFBD_core"/>
    <property type="match status" value="1"/>
</dbReference>
<dbReference type="InterPro" id="IPR011542">
    <property type="entry name" value="SUF_FeS_clus_asmbl_SufD"/>
</dbReference>